<dbReference type="EMBL" id="QJKJ01010167">
    <property type="protein sequence ID" value="RDX74474.1"/>
    <property type="molecule type" value="Genomic_DNA"/>
</dbReference>
<protein>
    <submittedName>
        <fullName evidence="2">Uncharacterized protein</fullName>
    </submittedName>
</protein>
<feature type="region of interest" description="Disordered" evidence="1">
    <location>
        <begin position="1"/>
        <end position="23"/>
    </location>
</feature>
<dbReference type="AlphaFoldDB" id="A0A371F853"/>
<comment type="caution">
    <text evidence="2">The sequence shown here is derived from an EMBL/GenBank/DDBJ whole genome shotgun (WGS) entry which is preliminary data.</text>
</comment>
<evidence type="ECO:0000313" key="2">
    <source>
        <dbReference type="EMBL" id="RDX74474.1"/>
    </source>
</evidence>
<dbReference type="Proteomes" id="UP000257109">
    <property type="component" value="Unassembled WGS sequence"/>
</dbReference>
<proteinExistence type="predicted"/>
<sequence>MQNYLVHTTRPPPKGTNTNLDGTQNIGIANVLAPTTRPPTKGTNTNVDGTRNIRSIAKVLATTTRPPTKGSKPPGTKLPTTQQAIA</sequence>
<evidence type="ECO:0000313" key="3">
    <source>
        <dbReference type="Proteomes" id="UP000257109"/>
    </source>
</evidence>
<gene>
    <name evidence="2" type="ORF">CR513_45775</name>
</gene>
<keyword evidence="3" id="KW-1185">Reference proteome</keyword>
<accession>A0A371F853</accession>
<organism evidence="2 3">
    <name type="scientific">Mucuna pruriens</name>
    <name type="common">Velvet bean</name>
    <name type="synonym">Dolichos pruriens</name>
    <dbReference type="NCBI Taxonomy" id="157652"/>
    <lineage>
        <taxon>Eukaryota</taxon>
        <taxon>Viridiplantae</taxon>
        <taxon>Streptophyta</taxon>
        <taxon>Embryophyta</taxon>
        <taxon>Tracheophyta</taxon>
        <taxon>Spermatophyta</taxon>
        <taxon>Magnoliopsida</taxon>
        <taxon>eudicotyledons</taxon>
        <taxon>Gunneridae</taxon>
        <taxon>Pentapetalae</taxon>
        <taxon>rosids</taxon>
        <taxon>fabids</taxon>
        <taxon>Fabales</taxon>
        <taxon>Fabaceae</taxon>
        <taxon>Papilionoideae</taxon>
        <taxon>50 kb inversion clade</taxon>
        <taxon>NPAAA clade</taxon>
        <taxon>indigoferoid/millettioid clade</taxon>
        <taxon>Phaseoleae</taxon>
        <taxon>Mucuna</taxon>
    </lineage>
</organism>
<feature type="region of interest" description="Disordered" evidence="1">
    <location>
        <begin position="62"/>
        <end position="86"/>
    </location>
</feature>
<reference evidence="2" key="1">
    <citation type="submission" date="2018-05" db="EMBL/GenBank/DDBJ databases">
        <title>Draft genome of Mucuna pruriens seed.</title>
        <authorList>
            <person name="Nnadi N.E."/>
            <person name="Vos R."/>
            <person name="Hasami M.H."/>
            <person name="Devisetty U.K."/>
            <person name="Aguiy J.C."/>
        </authorList>
    </citation>
    <scope>NUCLEOTIDE SEQUENCE [LARGE SCALE GENOMIC DNA]</scope>
    <source>
        <strain evidence="2">JCA_2017</strain>
    </source>
</reference>
<name>A0A371F853_MUCPR</name>
<evidence type="ECO:0000256" key="1">
    <source>
        <dbReference type="SAM" id="MobiDB-lite"/>
    </source>
</evidence>
<feature type="non-terminal residue" evidence="2">
    <location>
        <position position="1"/>
    </location>
</feature>